<feature type="domain" description="Core-binding (CB)" evidence="5">
    <location>
        <begin position="86"/>
        <end position="163"/>
    </location>
</feature>
<feature type="region of interest" description="Disordered" evidence="4">
    <location>
        <begin position="433"/>
        <end position="456"/>
    </location>
</feature>
<reference evidence="7" key="1">
    <citation type="journal article" date="2019" name="Int. J. Syst. Evol. Microbiol.">
        <title>The Global Catalogue of Microorganisms (GCM) 10K type strain sequencing project: providing services to taxonomists for standard genome sequencing and annotation.</title>
        <authorList>
            <consortium name="The Broad Institute Genomics Platform"/>
            <consortium name="The Broad Institute Genome Sequencing Center for Infectious Disease"/>
            <person name="Wu L."/>
            <person name="Ma J."/>
        </authorList>
    </citation>
    <scope>NUCLEOTIDE SEQUENCE [LARGE SCALE GENOMIC DNA]</scope>
    <source>
        <strain evidence="7">JCM 17326</strain>
    </source>
</reference>
<dbReference type="InterPro" id="IPR025161">
    <property type="entry name" value="IS402-like_dom"/>
</dbReference>
<proteinExistence type="predicted"/>
<dbReference type="RefSeq" id="WP_345574039.1">
    <property type="nucleotide sequence ID" value="NZ_BAABDQ010000039.1"/>
</dbReference>
<dbReference type="Pfam" id="PF13340">
    <property type="entry name" value="DUF4096"/>
    <property type="match status" value="1"/>
</dbReference>
<dbReference type="SUPFAM" id="SSF56349">
    <property type="entry name" value="DNA breaking-rejoining enzymes"/>
    <property type="match status" value="1"/>
</dbReference>
<keyword evidence="1 3" id="KW-0238">DNA-binding</keyword>
<evidence type="ECO:0000259" key="5">
    <source>
        <dbReference type="PROSITE" id="PS51900"/>
    </source>
</evidence>
<evidence type="ECO:0000256" key="1">
    <source>
        <dbReference type="ARBA" id="ARBA00023125"/>
    </source>
</evidence>
<dbReference type="Gene3D" id="1.10.443.10">
    <property type="entry name" value="Intergrase catalytic core"/>
    <property type="match status" value="1"/>
</dbReference>
<keyword evidence="2" id="KW-0233">DNA recombination</keyword>
<dbReference type="EMBL" id="BAABDQ010000039">
    <property type="protein sequence ID" value="GAA3604129.1"/>
    <property type="molecule type" value="Genomic_DNA"/>
</dbReference>
<dbReference type="Gene3D" id="1.10.150.130">
    <property type="match status" value="1"/>
</dbReference>
<evidence type="ECO:0000256" key="4">
    <source>
        <dbReference type="SAM" id="MobiDB-lite"/>
    </source>
</evidence>
<dbReference type="InterPro" id="IPR011010">
    <property type="entry name" value="DNA_brk_join_enz"/>
</dbReference>
<name>A0ABP6ZBC3_9ACTN</name>
<comment type="caution">
    <text evidence="6">The sequence shown here is derived from an EMBL/GenBank/DDBJ whole genome shotgun (WGS) entry which is preliminary data.</text>
</comment>
<evidence type="ECO:0000313" key="6">
    <source>
        <dbReference type="EMBL" id="GAA3604129.1"/>
    </source>
</evidence>
<dbReference type="InterPro" id="IPR010998">
    <property type="entry name" value="Integrase_recombinase_N"/>
</dbReference>
<sequence>MNGPNNPRASAAVNLSRAAPSILTQPLHNPRDRHGETSITEIIRAHGGPFYSIGDVPGLQPLDGAAGASVRDKVNRVNALLSSSDRRIEQSLQAWFLSCKSTTTRQTYFRSVAAFFIWLNDTTIGSDLFGLTTHDLAAYRDHLVDIHATHRLAVIRSFYQFSLRHGLVPSNPAAGLTVPPPPLKAKPSPLSPAERQQIQAGCARLASRWPRHASAIVLLNDTGLTVNALARLDTNQILDVVTPENELRAVIVISHSDGHDETLPLSSSARAVLQYLLAIRKPTDPLIRQNDGRLITYEWTKAALIDMGRAGGLSRIRVKQLRPSMLRPAAPAPKPDHRRPRTPPISTALWKQVAAVLPEPRSRGSRGGRIDDRVVLAGILYLMTSDRPWHEVPTSAIGCSWTTCRQRILSWTDAGAWPRIHHLLRDELRMSGRLPSGSATTDGQPSDTPRHSICPP</sequence>
<protein>
    <recommendedName>
        <fullName evidence="5">Core-binding (CB) domain-containing protein</fullName>
    </recommendedName>
</protein>
<organism evidence="6 7">
    <name type="scientific">Nonomuraea rosea</name>
    <dbReference type="NCBI Taxonomy" id="638574"/>
    <lineage>
        <taxon>Bacteria</taxon>
        <taxon>Bacillati</taxon>
        <taxon>Actinomycetota</taxon>
        <taxon>Actinomycetes</taxon>
        <taxon>Streptosporangiales</taxon>
        <taxon>Streptosporangiaceae</taxon>
        <taxon>Nonomuraea</taxon>
    </lineage>
</organism>
<keyword evidence="7" id="KW-1185">Reference proteome</keyword>
<evidence type="ECO:0000256" key="3">
    <source>
        <dbReference type="PROSITE-ProRule" id="PRU01248"/>
    </source>
</evidence>
<gene>
    <name evidence="6" type="ORF">GCM10022419_105880</name>
</gene>
<accession>A0ABP6ZBC3</accession>
<dbReference type="Proteomes" id="UP001500630">
    <property type="component" value="Unassembled WGS sequence"/>
</dbReference>
<dbReference type="PROSITE" id="PS51900">
    <property type="entry name" value="CB"/>
    <property type="match status" value="1"/>
</dbReference>
<dbReference type="InterPro" id="IPR013762">
    <property type="entry name" value="Integrase-like_cat_sf"/>
</dbReference>
<evidence type="ECO:0000313" key="7">
    <source>
        <dbReference type="Proteomes" id="UP001500630"/>
    </source>
</evidence>
<feature type="compositionally biased region" description="Polar residues" evidence="4">
    <location>
        <begin position="437"/>
        <end position="447"/>
    </location>
</feature>
<evidence type="ECO:0000256" key="2">
    <source>
        <dbReference type="ARBA" id="ARBA00023172"/>
    </source>
</evidence>
<dbReference type="InterPro" id="IPR044068">
    <property type="entry name" value="CB"/>
</dbReference>